<organism evidence="1 2">
    <name type="scientific">Penicillium chermesinum</name>
    <dbReference type="NCBI Taxonomy" id="63820"/>
    <lineage>
        <taxon>Eukaryota</taxon>
        <taxon>Fungi</taxon>
        <taxon>Dikarya</taxon>
        <taxon>Ascomycota</taxon>
        <taxon>Pezizomycotina</taxon>
        <taxon>Eurotiomycetes</taxon>
        <taxon>Eurotiomycetidae</taxon>
        <taxon>Eurotiales</taxon>
        <taxon>Aspergillaceae</taxon>
        <taxon>Penicillium</taxon>
    </lineage>
</organism>
<name>A0A9W9NYS8_9EURO</name>
<evidence type="ECO:0000313" key="1">
    <source>
        <dbReference type="EMBL" id="KAJ5232276.1"/>
    </source>
</evidence>
<reference evidence="1" key="1">
    <citation type="submission" date="2022-11" db="EMBL/GenBank/DDBJ databases">
        <authorList>
            <person name="Petersen C."/>
        </authorList>
    </citation>
    <scope>NUCLEOTIDE SEQUENCE</scope>
    <source>
        <strain evidence="1">IBT 19713</strain>
    </source>
</reference>
<gene>
    <name evidence="1" type="ORF">N7468_005232</name>
</gene>
<dbReference type="Proteomes" id="UP001150941">
    <property type="component" value="Unassembled WGS sequence"/>
</dbReference>
<evidence type="ECO:0000313" key="2">
    <source>
        <dbReference type="Proteomes" id="UP001150941"/>
    </source>
</evidence>
<dbReference type="EMBL" id="JAPQKS010000004">
    <property type="protein sequence ID" value="KAJ5232276.1"/>
    <property type="molecule type" value="Genomic_DNA"/>
</dbReference>
<keyword evidence="2" id="KW-1185">Reference proteome</keyword>
<reference evidence="1" key="2">
    <citation type="journal article" date="2023" name="IMA Fungus">
        <title>Comparative genomic study of the Penicillium genus elucidates a diverse pangenome and 15 lateral gene transfer events.</title>
        <authorList>
            <person name="Petersen C."/>
            <person name="Sorensen T."/>
            <person name="Nielsen M.R."/>
            <person name="Sondergaard T.E."/>
            <person name="Sorensen J.L."/>
            <person name="Fitzpatrick D.A."/>
            <person name="Frisvad J.C."/>
            <person name="Nielsen K.L."/>
        </authorList>
    </citation>
    <scope>NUCLEOTIDE SEQUENCE</scope>
    <source>
        <strain evidence="1">IBT 19713</strain>
    </source>
</reference>
<comment type="caution">
    <text evidence="1">The sequence shown here is derived from an EMBL/GenBank/DDBJ whole genome shotgun (WGS) entry which is preliminary data.</text>
</comment>
<dbReference type="AlphaFoldDB" id="A0A9W9NYS8"/>
<dbReference type="GeneID" id="83201832"/>
<accession>A0A9W9NYS8</accession>
<sequence>MAKPTFDTPLTNSPIRNKFGLENLAVAKRRVAAAAAGEIRTGRRVTMGWELTKLDYPNLNRQPCDHKIVPLLGGYSLR</sequence>
<dbReference type="RefSeq" id="XP_058330269.1">
    <property type="nucleotide sequence ID" value="XM_058474529.1"/>
</dbReference>
<proteinExistence type="predicted"/>
<protein>
    <submittedName>
        <fullName evidence="1">Cyclase</fullName>
    </submittedName>
</protein>